<proteinExistence type="predicted"/>
<dbReference type="InterPro" id="IPR011989">
    <property type="entry name" value="ARM-like"/>
</dbReference>
<sequence>MGERSSMVSHLKVVFEELRGVEELPHSVDDTLIDRLIDSIQSSEEGLADLIHSCFQDEELMEYGSVSLSILLRIAAKIVSENFMGETERKWICTVISTLTSLPSSSVQDAVMTLAIDLRRSGIEQWGDLTQWLLYRIPSDEISVFVRRKAIDFLKMEKVDNVITKLIRLSIDNLDSAPSLFVLESYCTLMSHFHKNLREGDGERIWQSAKKCSRLPQSFVDLLTVIGENSFSSHLSNAFEWTSSAGRMKVMIAIARKCKDRSIVDAILESEEASIDLLDNLMLSVGEEEVLKLFSSIPQTSRFSASSFTSFLTQLISRFPPSSLHSFYEFYLPRVMRDPSPFVKTLPLIDNWTTVLVDLHSDLLSRIESSLESNEWETRDSSLELLRVFPSVPSSLHSTLLSLISSDPSPYVRSLSLHLLSLSNPPILDDSIEEVVLKDDDHVVRLEGVEIILEMKWREKMERLIPTILMDEDREIRVIGLKMIREMMGDEEKEWKWRQELMRWREDSDIGREVREMIGEKKEEKEKGEDLMETLIASLSLHSEDIDCY</sequence>
<protein>
    <submittedName>
        <fullName evidence="1">Uncharacterized protein</fullName>
    </submittedName>
</protein>
<comment type="caution">
    <text evidence="1">The sequence shown here is derived from an EMBL/GenBank/DDBJ whole genome shotgun (WGS) entry which is preliminary data.</text>
</comment>
<accession>A0AAV5V6N2</accession>
<evidence type="ECO:0000313" key="1">
    <source>
        <dbReference type="EMBL" id="GMT15041.1"/>
    </source>
</evidence>
<keyword evidence="2" id="KW-1185">Reference proteome</keyword>
<gene>
    <name evidence="1" type="ORF">PFISCL1PPCAC_6338</name>
</gene>
<dbReference type="Gene3D" id="1.25.10.10">
    <property type="entry name" value="Leucine-rich Repeat Variant"/>
    <property type="match status" value="1"/>
</dbReference>
<dbReference type="InterPro" id="IPR016024">
    <property type="entry name" value="ARM-type_fold"/>
</dbReference>
<organism evidence="1 2">
    <name type="scientific">Pristionchus fissidentatus</name>
    <dbReference type="NCBI Taxonomy" id="1538716"/>
    <lineage>
        <taxon>Eukaryota</taxon>
        <taxon>Metazoa</taxon>
        <taxon>Ecdysozoa</taxon>
        <taxon>Nematoda</taxon>
        <taxon>Chromadorea</taxon>
        <taxon>Rhabditida</taxon>
        <taxon>Rhabditina</taxon>
        <taxon>Diplogasteromorpha</taxon>
        <taxon>Diplogasteroidea</taxon>
        <taxon>Neodiplogasteridae</taxon>
        <taxon>Pristionchus</taxon>
    </lineage>
</organism>
<dbReference type="SUPFAM" id="SSF48371">
    <property type="entry name" value="ARM repeat"/>
    <property type="match status" value="1"/>
</dbReference>
<reference evidence="1" key="1">
    <citation type="submission" date="2023-10" db="EMBL/GenBank/DDBJ databases">
        <title>Genome assembly of Pristionchus species.</title>
        <authorList>
            <person name="Yoshida K."/>
            <person name="Sommer R.J."/>
        </authorList>
    </citation>
    <scope>NUCLEOTIDE SEQUENCE</scope>
    <source>
        <strain evidence="1">RS5133</strain>
    </source>
</reference>
<dbReference type="EMBL" id="BTSY01000002">
    <property type="protein sequence ID" value="GMT15041.1"/>
    <property type="molecule type" value="Genomic_DNA"/>
</dbReference>
<dbReference type="Proteomes" id="UP001432322">
    <property type="component" value="Unassembled WGS sequence"/>
</dbReference>
<evidence type="ECO:0000313" key="2">
    <source>
        <dbReference type="Proteomes" id="UP001432322"/>
    </source>
</evidence>
<name>A0AAV5V6N2_9BILA</name>
<dbReference type="AlphaFoldDB" id="A0AAV5V6N2"/>